<evidence type="ECO:0000313" key="1">
    <source>
        <dbReference type="EMBL" id="SMC72753.1"/>
    </source>
</evidence>
<keyword evidence="2" id="KW-1185">Reference proteome</keyword>
<sequence length="257" mass="29652">MPNRILKESILTDKKFNMLSLLEESIYHRLLVSVDDYGVLYADPTLLSHILFPRKTDIDGETIRKSLKHMEKLGLLCIYMANEEEYLKICSWENDQRLRNTRHKYPTPEQADNTKLDESVKVQPAEEPEKPAEKTVVIAEKRSKPEVKELPVAEIPLNDNSVYGVTREEVEEYTTLYPAVDILQELRNMRGWSLSNPQKRKTRSGVKKFINSWLARAQNEDGSNPRSVPKSIPINPFLSILKEEANEDRQAEPAFSL</sequence>
<dbReference type="Proteomes" id="UP000192328">
    <property type="component" value="Unassembled WGS sequence"/>
</dbReference>
<organism evidence="1 2">
    <name type="scientific">Aristaeella lactis</name>
    <dbReference type="NCBI Taxonomy" id="3046383"/>
    <lineage>
        <taxon>Bacteria</taxon>
        <taxon>Bacillati</taxon>
        <taxon>Bacillota</taxon>
        <taxon>Clostridia</taxon>
        <taxon>Eubacteriales</taxon>
        <taxon>Aristaeellaceae</taxon>
        <taxon>Aristaeella</taxon>
    </lineage>
</organism>
<dbReference type="EMBL" id="FWXZ01000004">
    <property type="protein sequence ID" value="SMC72753.1"/>
    <property type="molecule type" value="Genomic_DNA"/>
</dbReference>
<gene>
    <name evidence="1" type="ORF">SAMN06297397_2209</name>
</gene>
<name>A0AC61PN41_9FIRM</name>
<proteinExistence type="predicted"/>
<comment type="caution">
    <text evidence="1">The sequence shown here is derived from an EMBL/GenBank/DDBJ whole genome shotgun (WGS) entry which is preliminary data.</text>
</comment>
<evidence type="ECO:0000313" key="2">
    <source>
        <dbReference type="Proteomes" id="UP000192328"/>
    </source>
</evidence>
<protein>
    <submittedName>
        <fullName evidence="1">Uncharacterized protein</fullName>
    </submittedName>
</protein>
<accession>A0AC61PN41</accession>
<reference evidence="1" key="1">
    <citation type="submission" date="2017-04" db="EMBL/GenBank/DDBJ databases">
        <authorList>
            <person name="Varghese N."/>
            <person name="Submissions S."/>
        </authorList>
    </citation>
    <scope>NUCLEOTIDE SEQUENCE</scope>
    <source>
        <strain evidence="1">WTE2008</strain>
    </source>
</reference>